<accession>A0A5J4SVS5</accession>
<dbReference type="AlphaFoldDB" id="A0A5J4SVS5"/>
<organism evidence="1">
    <name type="scientific">termite gut metagenome</name>
    <dbReference type="NCBI Taxonomy" id="433724"/>
    <lineage>
        <taxon>unclassified sequences</taxon>
        <taxon>metagenomes</taxon>
        <taxon>organismal metagenomes</taxon>
    </lineage>
</organism>
<evidence type="ECO:0008006" key="2">
    <source>
        <dbReference type="Google" id="ProtNLM"/>
    </source>
</evidence>
<protein>
    <recommendedName>
        <fullName evidence="2">Outer membrane protein beta-barrel domain-containing protein</fullName>
    </recommendedName>
</protein>
<dbReference type="EMBL" id="SNRY01000030">
    <property type="protein sequence ID" value="KAA6350299.1"/>
    <property type="molecule type" value="Genomic_DNA"/>
</dbReference>
<comment type="caution">
    <text evidence="1">The sequence shown here is derived from an EMBL/GenBank/DDBJ whole genome shotgun (WGS) entry which is preliminary data.</text>
</comment>
<reference evidence="1" key="1">
    <citation type="submission" date="2019-03" db="EMBL/GenBank/DDBJ databases">
        <title>Single cell metagenomics reveals metabolic interactions within the superorganism composed of flagellate Streblomastix strix and complex community of Bacteroidetes bacteria on its surface.</title>
        <authorList>
            <person name="Treitli S.C."/>
            <person name="Kolisko M."/>
            <person name="Husnik F."/>
            <person name="Keeling P."/>
            <person name="Hampl V."/>
        </authorList>
    </citation>
    <scope>NUCLEOTIDE SEQUENCE</scope>
    <source>
        <strain evidence="1">STM</strain>
    </source>
</reference>
<gene>
    <name evidence="1" type="ORF">EZS27_002265</name>
</gene>
<sequence length="303" mass="34823">MKRIILLLFILIPIISIAQESNSQDTTIYVGNRKLVVKEKEGKIKVKLYEQSTNGDMVENDQIFEGVYMNGQTTERRLFLTIPFTKKKESQSSSRGRHKHNPHIAGIYMGYSKFGSKTLYSCANEPDLVLSKSWEWGIVPFEAKFTLTRDNSLSLNSGLGIGYTSFRLDGNYAFRKLNNVTVILPPNEETSYSQSRLRYYYFRLPAVLEWQKYPKHNNRPIFVSLGGEAEIRWNMKSKVKYEGDKHEKTLGRNLNVNPIGVNLLAQIGCGSLGFYTRYSVIDLFEKDKGATLYPFSVGMAWYW</sequence>
<name>A0A5J4SVS5_9ZZZZ</name>
<proteinExistence type="predicted"/>
<evidence type="ECO:0000313" key="1">
    <source>
        <dbReference type="EMBL" id="KAA6350299.1"/>
    </source>
</evidence>